<dbReference type="InterPro" id="IPR036318">
    <property type="entry name" value="FAD-bd_PCMH-like_sf"/>
</dbReference>
<dbReference type="CDD" id="cd04590">
    <property type="entry name" value="CBS_pair_CorC_HlyC_assoc"/>
    <property type="match status" value="1"/>
</dbReference>
<organism evidence="5 6">
    <name type="scientific">Candidatus Schekmanbacteria bacterium RBG_13_48_7</name>
    <dbReference type="NCBI Taxonomy" id="1817878"/>
    <lineage>
        <taxon>Bacteria</taxon>
        <taxon>Candidatus Schekmaniibacteriota</taxon>
    </lineage>
</organism>
<evidence type="ECO:0000259" key="4">
    <source>
        <dbReference type="PROSITE" id="PS51371"/>
    </source>
</evidence>
<sequence length="274" mass="31534">MTGRRPPQYSEHWLEEEIRAIIKVGEQEGIFKETEKELLKGIIDFHDTVVREVMTPRTDIAFISSEDSISTVRQLIVEVGHSRIPVFHEKIDNIIGIVFAKDILKYEPKDYNDLDLKTLMREPIFVPETKKVRELLTEFQENNIHMAIVVDEYGGVAGLVTIEDLIEEIVGEIRDEYDQEVEPIQELTDGTLLVDAKTYIDFLDDHFKIEIPKDDFDTIGGFIINQVGRVPKTGEKIQYGNLEFEIAGADARRIKKIKIRKISIEDTVFDINES</sequence>
<reference evidence="5 6" key="1">
    <citation type="journal article" date="2016" name="Nat. Commun.">
        <title>Thousands of microbial genomes shed light on interconnected biogeochemical processes in an aquifer system.</title>
        <authorList>
            <person name="Anantharaman K."/>
            <person name="Brown C.T."/>
            <person name="Hug L.A."/>
            <person name="Sharon I."/>
            <person name="Castelle C.J."/>
            <person name="Probst A.J."/>
            <person name="Thomas B.C."/>
            <person name="Singh A."/>
            <person name="Wilkins M.J."/>
            <person name="Karaoz U."/>
            <person name="Brodie E.L."/>
            <person name="Williams K.H."/>
            <person name="Hubbard S.S."/>
            <person name="Banfield J.F."/>
        </authorList>
    </citation>
    <scope>NUCLEOTIDE SEQUENCE [LARGE SCALE GENOMIC DNA]</scope>
</reference>
<dbReference type="Pfam" id="PF00571">
    <property type="entry name" value="CBS"/>
    <property type="match status" value="2"/>
</dbReference>
<dbReference type="InterPro" id="IPR000644">
    <property type="entry name" value="CBS_dom"/>
</dbReference>
<dbReference type="FunFam" id="3.10.580.10:FF:000002">
    <property type="entry name" value="Magnesium/cobalt efflux protein CorC"/>
    <property type="match status" value="1"/>
</dbReference>
<dbReference type="SUPFAM" id="SSF56176">
    <property type="entry name" value="FAD-binding/transporter-associated domain-like"/>
    <property type="match status" value="1"/>
</dbReference>
<dbReference type="SMART" id="SM01091">
    <property type="entry name" value="CorC_HlyC"/>
    <property type="match status" value="1"/>
</dbReference>
<dbReference type="PANTHER" id="PTHR22777">
    <property type="entry name" value="HEMOLYSIN-RELATED"/>
    <property type="match status" value="1"/>
</dbReference>
<comment type="caution">
    <text evidence="5">The sequence shown here is derived from an EMBL/GenBank/DDBJ whole genome shotgun (WGS) entry which is preliminary data.</text>
</comment>
<protein>
    <recommendedName>
        <fullName evidence="4">CBS domain-containing protein</fullName>
    </recommendedName>
</protein>
<evidence type="ECO:0000313" key="6">
    <source>
        <dbReference type="Proteomes" id="UP000179266"/>
    </source>
</evidence>
<dbReference type="SUPFAM" id="SSF54631">
    <property type="entry name" value="CBS-domain pair"/>
    <property type="match status" value="1"/>
</dbReference>
<dbReference type="SMART" id="SM00116">
    <property type="entry name" value="CBS"/>
    <property type="match status" value="2"/>
</dbReference>
<dbReference type="Pfam" id="PF03471">
    <property type="entry name" value="CorC_HlyC"/>
    <property type="match status" value="1"/>
</dbReference>
<dbReference type="InterPro" id="IPR046342">
    <property type="entry name" value="CBS_dom_sf"/>
</dbReference>
<keyword evidence="2 3" id="KW-0129">CBS domain</keyword>
<dbReference type="InterPro" id="IPR044751">
    <property type="entry name" value="Ion_transp-like_CBS"/>
</dbReference>
<dbReference type="PROSITE" id="PS51371">
    <property type="entry name" value="CBS"/>
    <property type="match status" value="2"/>
</dbReference>
<name>A0A1F7RVB0_9BACT</name>
<dbReference type="GO" id="GO:0005886">
    <property type="term" value="C:plasma membrane"/>
    <property type="evidence" value="ECO:0007669"/>
    <property type="project" value="TreeGrafter"/>
</dbReference>
<keyword evidence="1" id="KW-0677">Repeat</keyword>
<dbReference type="PANTHER" id="PTHR22777:SF17">
    <property type="entry name" value="UPF0053 PROTEIN SLL0260"/>
    <property type="match status" value="1"/>
</dbReference>
<evidence type="ECO:0000256" key="1">
    <source>
        <dbReference type="ARBA" id="ARBA00022737"/>
    </source>
</evidence>
<dbReference type="InterPro" id="IPR016169">
    <property type="entry name" value="FAD-bd_PCMH_sub2"/>
</dbReference>
<feature type="domain" description="CBS" evidence="4">
    <location>
        <begin position="119"/>
        <end position="176"/>
    </location>
</feature>
<proteinExistence type="predicted"/>
<dbReference type="Gene3D" id="3.30.465.10">
    <property type="match status" value="1"/>
</dbReference>
<accession>A0A1F7RVB0</accession>
<dbReference type="GO" id="GO:0050660">
    <property type="term" value="F:flavin adenine dinucleotide binding"/>
    <property type="evidence" value="ECO:0007669"/>
    <property type="project" value="InterPro"/>
</dbReference>
<gene>
    <name evidence="5" type="ORF">A2161_19450</name>
</gene>
<dbReference type="Gene3D" id="3.10.580.10">
    <property type="entry name" value="CBS-domain"/>
    <property type="match status" value="1"/>
</dbReference>
<dbReference type="AlphaFoldDB" id="A0A1F7RVB0"/>
<evidence type="ECO:0000256" key="2">
    <source>
        <dbReference type="ARBA" id="ARBA00023122"/>
    </source>
</evidence>
<dbReference type="EMBL" id="MGDD01000174">
    <property type="protein sequence ID" value="OGL45496.1"/>
    <property type="molecule type" value="Genomic_DNA"/>
</dbReference>
<dbReference type="InterPro" id="IPR005170">
    <property type="entry name" value="Transptr-assoc_dom"/>
</dbReference>
<evidence type="ECO:0000256" key="3">
    <source>
        <dbReference type="PROSITE-ProRule" id="PRU00703"/>
    </source>
</evidence>
<evidence type="ECO:0000313" key="5">
    <source>
        <dbReference type="EMBL" id="OGL45496.1"/>
    </source>
</evidence>
<feature type="domain" description="CBS" evidence="4">
    <location>
        <begin position="54"/>
        <end position="114"/>
    </location>
</feature>
<dbReference type="Proteomes" id="UP000179266">
    <property type="component" value="Unassembled WGS sequence"/>
</dbReference>